<dbReference type="PANTHER" id="PTHR15672">
    <property type="entry name" value="CAMP-REGULATED PHOSPHOPROTEIN 21 RELATED R3H DOMAIN CONTAINING PROTEIN"/>
    <property type="match status" value="1"/>
</dbReference>
<dbReference type="CDD" id="cd02642">
    <property type="entry name" value="R3H_encore_like"/>
    <property type="match status" value="1"/>
</dbReference>
<sequence>MDSSSLSVDGTYVFKDKESLVDPFLVEALQNSRHRLTILRMELDIQMFLNNADQQHFEFQHFPSSYLRLAAHRVAQHYGMQTMVQDGLDGQGSKIVVRKLAESRYPAVCLSEIPAKQLETDKPEQIKIAIRPRPCRTNVNEANEAGRTGNLLRSVEERMEEYDRARARIFSSPRRSDLNEKLSHIPLDGRNSCMNKDENETCRNSCTDSEKCNSGREIGSTRVAIFRDMEKDRTDPDYDRSYRRYARSTLNSIPNLVPYNLPKLQPLFAQYDPTFNQMGHMSQAQASLGFVPPTNQVMSPFATGVNQSSGNAAYLQWPSAAMMYAHTYDQFRHAVYRVPFGQQPLSFDNSQNY</sequence>
<dbReference type="PANTHER" id="PTHR15672:SF15">
    <property type="entry name" value="SINGLE-STRANDED NUCLEIC ACID BINDING R3H PROTEIN"/>
    <property type="match status" value="1"/>
</dbReference>
<evidence type="ECO:0000313" key="3">
    <source>
        <dbReference type="EMBL" id="KAK4272425.1"/>
    </source>
</evidence>
<keyword evidence="1" id="KW-0597">Phosphoprotein</keyword>
<name>A0AAE1MQ10_9FABA</name>
<reference evidence="3" key="1">
    <citation type="submission" date="2023-10" db="EMBL/GenBank/DDBJ databases">
        <title>Chromosome-level genome of the transformable northern wattle, Acacia crassicarpa.</title>
        <authorList>
            <person name="Massaro I."/>
            <person name="Sinha N.R."/>
            <person name="Poethig S."/>
            <person name="Leichty A.R."/>
        </authorList>
    </citation>
    <scope>NUCLEOTIDE SEQUENCE</scope>
    <source>
        <strain evidence="3">Acra3RX</strain>
        <tissue evidence="3">Leaf</tissue>
    </source>
</reference>
<organism evidence="3 4">
    <name type="scientific">Acacia crassicarpa</name>
    <name type="common">northern wattle</name>
    <dbReference type="NCBI Taxonomy" id="499986"/>
    <lineage>
        <taxon>Eukaryota</taxon>
        <taxon>Viridiplantae</taxon>
        <taxon>Streptophyta</taxon>
        <taxon>Embryophyta</taxon>
        <taxon>Tracheophyta</taxon>
        <taxon>Spermatophyta</taxon>
        <taxon>Magnoliopsida</taxon>
        <taxon>eudicotyledons</taxon>
        <taxon>Gunneridae</taxon>
        <taxon>Pentapetalae</taxon>
        <taxon>rosids</taxon>
        <taxon>fabids</taxon>
        <taxon>Fabales</taxon>
        <taxon>Fabaceae</taxon>
        <taxon>Caesalpinioideae</taxon>
        <taxon>mimosoid clade</taxon>
        <taxon>Acacieae</taxon>
        <taxon>Acacia</taxon>
    </lineage>
</organism>
<dbReference type="Gene3D" id="3.30.1370.50">
    <property type="entry name" value="R3H-like domain"/>
    <property type="match status" value="1"/>
</dbReference>
<evidence type="ECO:0000313" key="4">
    <source>
        <dbReference type="Proteomes" id="UP001293593"/>
    </source>
</evidence>
<protein>
    <recommendedName>
        <fullName evidence="2">SUZ domain-containing protein</fullName>
    </recommendedName>
</protein>
<dbReference type="InterPro" id="IPR051937">
    <property type="entry name" value="R3H_domain_containing"/>
</dbReference>
<dbReference type="Proteomes" id="UP001293593">
    <property type="component" value="Unassembled WGS sequence"/>
</dbReference>
<dbReference type="Pfam" id="PF01424">
    <property type="entry name" value="R3H"/>
    <property type="match status" value="1"/>
</dbReference>
<dbReference type="PROSITE" id="PS51673">
    <property type="entry name" value="SUZ"/>
    <property type="match status" value="1"/>
</dbReference>
<dbReference type="Pfam" id="PF12752">
    <property type="entry name" value="SUZ"/>
    <property type="match status" value="1"/>
</dbReference>
<evidence type="ECO:0000259" key="2">
    <source>
        <dbReference type="PROSITE" id="PS51673"/>
    </source>
</evidence>
<dbReference type="AlphaFoldDB" id="A0AAE1MQ10"/>
<dbReference type="InterPro" id="IPR036867">
    <property type="entry name" value="R3H_dom_sf"/>
</dbReference>
<proteinExistence type="predicted"/>
<feature type="domain" description="SUZ" evidence="2">
    <location>
        <begin position="104"/>
        <end position="174"/>
    </location>
</feature>
<comment type="caution">
    <text evidence="3">The sequence shown here is derived from an EMBL/GenBank/DDBJ whole genome shotgun (WGS) entry which is preliminary data.</text>
</comment>
<dbReference type="SMART" id="SM00393">
    <property type="entry name" value="R3H"/>
    <property type="match status" value="1"/>
</dbReference>
<dbReference type="EMBL" id="JAWXYG010000005">
    <property type="protein sequence ID" value="KAK4272425.1"/>
    <property type="molecule type" value="Genomic_DNA"/>
</dbReference>
<gene>
    <name evidence="3" type="ORF">QN277_020987</name>
</gene>
<accession>A0AAE1MQ10</accession>
<evidence type="ECO:0000256" key="1">
    <source>
        <dbReference type="ARBA" id="ARBA00022553"/>
    </source>
</evidence>
<dbReference type="SUPFAM" id="SSF82708">
    <property type="entry name" value="R3H domain"/>
    <property type="match status" value="1"/>
</dbReference>
<dbReference type="InterPro" id="IPR024771">
    <property type="entry name" value="SUZ"/>
</dbReference>
<dbReference type="GO" id="GO:0003676">
    <property type="term" value="F:nucleic acid binding"/>
    <property type="evidence" value="ECO:0007669"/>
    <property type="project" value="InterPro"/>
</dbReference>
<dbReference type="InterPro" id="IPR001374">
    <property type="entry name" value="R3H_dom"/>
</dbReference>
<keyword evidence="4" id="KW-1185">Reference proteome</keyword>